<dbReference type="PROSITE" id="PS50977">
    <property type="entry name" value="HTH_TETR_2"/>
    <property type="match status" value="1"/>
</dbReference>
<dbReference type="Proteomes" id="UP000284841">
    <property type="component" value="Unassembled WGS sequence"/>
</dbReference>
<name>A0A415E7R5_9FIRM</name>
<dbReference type="Pfam" id="PF14278">
    <property type="entry name" value="TetR_C_8"/>
    <property type="match status" value="1"/>
</dbReference>
<dbReference type="InterPro" id="IPR039532">
    <property type="entry name" value="TetR_C_Firmicutes"/>
</dbReference>
<dbReference type="Gene3D" id="1.10.357.10">
    <property type="entry name" value="Tetracycline Repressor, domain 2"/>
    <property type="match status" value="1"/>
</dbReference>
<comment type="caution">
    <text evidence="4">The sequence shown here is derived from an EMBL/GenBank/DDBJ whole genome shotgun (WGS) entry which is preliminary data.</text>
</comment>
<evidence type="ECO:0000259" key="3">
    <source>
        <dbReference type="PROSITE" id="PS50977"/>
    </source>
</evidence>
<organism evidence="4 5">
    <name type="scientific">Emergencia timonensis</name>
    <dbReference type="NCBI Taxonomy" id="1776384"/>
    <lineage>
        <taxon>Bacteria</taxon>
        <taxon>Bacillati</taxon>
        <taxon>Bacillota</taxon>
        <taxon>Clostridia</taxon>
        <taxon>Peptostreptococcales</taxon>
        <taxon>Anaerovoracaceae</taxon>
        <taxon>Emergencia</taxon>
    </lineage>
</organism>
<accession>A0A415E7R5</accession>
<gene>
    <name evidence="4" type="ORF">DW099_03900</name>
</gene>
<proteinExistence type="predicted"/>
<feature type="DNA-binding region" description="H-T-H motif" evidence="2">
    <location>
        <begin position="33"/>
        <end position="52"/>
    </location>
</feature>
<dbReference type="InterPro" id="IPR050624">
    <property type="entry name" value="HTH-type_Tx_Regulator"/>
</dbReference>
<evidence type="ECO:0000256" key="1">
    <source>
        <dbReference type="ARBA" id="ARBA00023125"/>
    </source>
</evidence>
<dbReference type="InterPro" id="IPR001647">
    <property type="entry name" value="HTH_TetR"/>
</dbReference>
<evidence type="ECO:0000313" key="5">
    <source>
        <dbReference type="Proteomes" id="UP000284841"/>
    </source>
</evidence>
<keyword evidence="1 2" id="KW-0238">DNA-binding</keyword>
<reference evidence="4 5" key="1">
    <citation type="submission" date="2018-08" db="EMBL/GenBank/DDBJ databases">
        <title>A genome reference for cultivated species of the human gut microbiota.</title>
        <authorList>
            <person name="Zou Y."/>
            <person name="Xue W."/>
            <person name="Luo G."/>
        </authorList>
    </citation>
    <scope>NUCLEOTIDE SEQUENCE [LARGE SCALE GENOMIC DNA]</scope>
    <source>
        <strain evidence="4 5">AM07-24</strain>
    </source>
</reference>
<dbReference type="RefSeq" id="WP_118333772.1">
    <property type="nucleotide sequence ID" value="NZ_AP025567.1"/>
</dbReference>
<dbReference type="AlphaFoldDB" id="A0A415E7R5"/>
<feature type="domain" description="HTH tetR-type" evidence="3">
    <location>
        <begin position="10"/>
        <end position="70"/>
    </location>
</feature>
<evidence type="ECO:0000256" key="2">
    <source>
        <dbReference type="PROSITE-ProRule" id="PRU00335"/>
    </source>
</evidence>
<sequence length="174" mass="20730">MNNTKNPTALQSQRWILQALLDTMEEKNYDKITVSEICRTAELDRRTFYRNFNSKQEVLEQYIEQLCREYMAAFCKLDKPDKESATLLFFQFWKEHLQFIRNLQRCGLESYVFDQFERFTKSKRELLIDGPAENVSRQYLLAFRIGGFWNVMLTWAENGANISPEELTSILLQQ</sequence>
<dbReference type="Pfam" id="PF00440">
    <property type="entry name" value="TetR_N"/>
    <property type="match status" value="1"/>
</dbReference>
<keyword evidence="5" id="KW-1185">Reference proteome</keyword>
<dbReference type="PANTHER" id="PTHR43479">
    <property type="entry name" value="ACREF/ENVCD OPERON REPRESSOR-RELATED"/>
    <property type="match status" value="1"/>
</dbReference>
<dbReference type="EMBL" id="QRMS01000001">
    <property type="protein sequence ID" value="RHJ89718.1"/>
    <property type="molecule type" value="Genomic_DNA"/>
</dbReference>
<dbReference type="STRING" id="1776384.GCA_900086585_03071"/>
<dbReference type="InterPro" id="IPR009057">
    <property type="entry name" value="Homeodomain-like_sf"/>
</dbReference>
<protein>
    <submittedName>
        <fullName evidence="4">TetR/AcrR family transcriptional regulator</fullName>
    </submittedName>
</protein>
<dbReference type="PANTHER" id="PTHR43479:SF7">
    <property type="entry name" value="TETR-FAMILY TRANSCRIPTIONAL REGULATOR"/>
    <property type="match status" value="1"/>
</dbReference>
<dbReference type="SUPFAM" id="SSF46689">
    <property type="entry name" value="Homeodomain-like"/>
    <property type="match status" value="1"/>
</dbReference>
<dbReference type="OrthoDB" id="9810250at2"/>
<dbReference type="GO" id="GO:0003677">
    <property type="term" value="F:DNA binding"/>
    <property type="evidence" value="ECO:0007669"/>
    <property type="project" value="UniProtKB-UniRule"/>
</dbReference>
<evidence type="ECO:0000313" key="4">
    <source>
        <dbReference type="EMBL" id="RHJ89718.1"/>
    </source>
</evidence>